<evidence type="ECO:0000256" key="2">
    <source>
        <dbReference type="ARBA" id="ARBA00022448"/>
    </source>
</evidence>
<evidence type="ECO:0000313" key="11">
    <source>
        <dbReference type="EMBL" id="ADL01752.1"/>
    </source>
</evidence>
<feature type="domain" description="Type II secretion system protein GspC N-terminal" evidence="10">
    <location>
        <begin position="19"/>
        <end position="149"/>
    </location>
</feature>
<gene>
    <name evidence="11" type="ordered locus">Bresu_2443</name>
</gene>
<keyword evidence="3" id="KW-1003">Cell membrane</keyword>
<dbReference type="SUPFAM" id="SSF50156">
    <property type="entry name" value="PDZ domain-like"/>
    <property type="match status" value="1"/>
</dbReference>
<dbReference type="BioCyc" id="BSUB633149:G1GM8-2445-MONOMER"/>
<feature type="transmembrane region" description="Helical" evidence="9">
    <location>
        <begin position="9"/>
        <end position="31"/>
    </location>
</feature>
<evidence type="ECO:0000256" key="3">
    <source>
        <dbReference type="ARBA" id="ARBA00022475"/>
    </source>
</evidence>
<dbReference type="Gene3D" id="2.30.42.10">
    <property type="match status" value="1"/>
</dbReference>
<dbReference type="InterPro" id="IPR024961">
    <property type="entry name" value="T2SS_GspC_N"/>
</dbReference>
<dbReference type="GO" id="GO:0005886">
    <property type="term" value="C:plasma membrane"/>
    <property type="evidence" value="ECO:0007669"/>
    <property type="project" value="UniProtKB-SubCell"/>
</dbReference>
<dbReference type="Gene3D" id="2.30.30.830">
    <property type="match status" value="1"/>
</dbReference>
<dbReference type="STRING" id="633149.Bresu_2443"/>
<proteinExistence type="predicted"/>
<evidence type="ECO:0000256" key="9">
    <source>
        <dbReference type="SAM" id="Phobius"/>
    </source>
</evidence>
<evidence type="ECO:0000256" key="5">
    <source>
        <dbReference type="ARBA" id="ARBA00022692"/>
    </source>
</evidence>
<keyword evidence="6" id="KW-0653">Protein transport</keyword>
<keyword evidence="5 9" id="KW-0812">Transmembrane</keyword>
<comment type="subcellular location">
    <subcellularLocation>
        <location evidence="1">Cell inner membrane</location>
    </subcellularLocation>
</comment>
<evidence type="ECO:0000256" key="8">
    <source>
        <dbReference type="ARBA" id="ARBA00023136"/>
    </source>
</evidence>
<protein>
    <submittedName>
        <fullName evidence="11">PDZ/DHR/GLGF domain-containing protein</fullName>
    </submittedName>
</protein>
<evidence type="ECO:0000256" key="6">
    <source>
        <dbReference type="ARBA" id="ARBA00022927"/>
    </source>
</evidence>
<dbReference type="Proteomes" id="UP000002696">
    <property type="component" value="Chromosome"/>
</dbReference>
<dbReference type="HOGENOM" id="CLU_1049327_0_0_5"/>
<keyword evidence="8 9" id="KW-0472">Membrane</keyword>
<evidence type="ECO:0000259" key="10">
    <source>
        <dbReference type="Pfam" id="PF11356"/>
    </source>
</evidence>
<evidence type="ECO:0000256" key="4">
    <source>
        <dbReference type="ARBA" id="ARBA00022519"/>
    </source>
</evidence>
<dbReference type="Pfam" id="PF11356">
    <property type="entry name" value="T2SSC"/>
    <property type="match status" value="1"/>
</dbReference>
<evidence type="ECO:0000256" key="1">
    <source>
        <dbReference type="ARBA" id="ARBA00004533"/>
    </source>
</evidence>
<keyword evidence="12" id="KW-1185">Reference proteome</keyword>
<accession>D9QKT8</accession>
<name>D9QKT8_BRESC</name>
<dbReference type="RefSeq" id="WP_013269853.1">
    <property type="nucleotide sequence ID" value="NC_014375.1"/>
</dbReference>
<dbReference type="eggNOG" id="COG3031">
    <property type="taxonomic scope" value="Bacteria"/>
</dbReference>
<evidence type="ECO:0000313" key="12">
    <source>
        <dbReference type="Proteomes" id="UP000002696"/>
    </source>
</evidence>
<keyword evidence="4" id="KW-0997">Cell inner membrane</keyword>
<dbReference type="InParanoid" id="D9QKT8"/>
<organism evidence="11 12">
    <name type="scientific">Brevundimonas subvibrioides (strain ATCC 15264 / DSM 4735 / LMG 14903 / NBRC 16000 / CB 81)</name>
    <name type="common">Caulobacter subvibrioides</name>
    <dbReference type="NCBI Taxonomy" id="633149"/>
    <lineage>
        <taxon>Bacteria</taxon>
        <taxon>Pseudomonadati</taxon>
        <taxon>Pseudomonadota</taxon>
        <taxon>Alphaproteobacteria</taxon>
        <taxon>Caulobacterales</taxon>
        <taxon>Caulobacteraceae</taxon>
        <taxon>Brevundimonas</taxon>
    </lineage>
</organism>
<dbReference type="OrthoDB" id="7202599at2"/>
<sequence length="299" mass="29427">MSPERRDEIALRVVSVVVVGSLAMALAGLTWRLTGWDDGRSEVAVAETLPPLGAQAGGADNDVARIVGLAPFGGGATLVGGLPASSLGLVLKGVLMAFPPGASTALIALGDGPAAIYGVGQSPTGNAVIEAIGVDHVILKVGETRERLDFPVAVLAAPVEGAPAPGAGITVAPVGPTPLSPQAQAVLASASPIASAAAAASAAAPRAPAASAPAPNVGQTAAALGATASAQGYRIGANPSAELRRFGLQPGDVIETLNGQPVGDAANDQTLINRAREAGQASVVVVRGGRRLTLNFPLR</sequence>
<dbReference type="KEGG" id="bsb:Bresu_2443"/>
<dbReference type="GO" id="GO:0015031">
    <property type="term" value="P:protein transport"/>
    <property type="evidence" value="ECO:0007669"/>
    <property type="project" value="UniProtKB-KW"/>
</dbReference>
<dbReference type="InterPro" id="IPR036034">
    <property type="entry name" value="PDZ_sf"/>
</dbReference>
<reference evidence="12" key="1">
    <citation type="journal article" date="2011" name="J. Bacteriol.">
        <title>Genome sequences of eight morphologically diverse alphaproteobacteria.</title>
        <authorList>
            <consortium name="US DOE Joint Genome Institute"/>
            <person name="Brown P.J."/>
            <person name="Kysela D.T."/>
            <person name="Buechlein A."/>
            <person name="Hemmerich C."/>
            <person name="Brun Y.V."/>
        </authorList>
    </citation>
    <scope>NUCLEOTIDE SEQUENCE [LARGE SCALE GENOMIC DNA]</scope>
    <source>
        <strain evidence="12">ATCC 15264 / DSM 4735 / LMG 14903 / NBRC 16000 / CB 81</strain>
    </source>
</reference>
<evidence type="ECO:0000256" key="7">
    <source>
        <dbReference type="ARBA" id="ARBA00022989"/>
    </source>
</evidence>
<keyword evidence="2" id="KW-0813">Transport</keyword>
<keyword evidence="7 9" id="KW-1133">Transmembrane helix</keyword>
<dbReference type="EMBL" id="CP002102">
    <property type="protein sequence ID" value="ADL01752.1"/>
    <property type="molecule type" value="Genomic_DNA"/>
</dbReference>
<dbReference type="AlphaFoldDB" id="D9QKT8"/>